<gene>
    <name evidence="1" type="ORF">B0T20DRAFT_348372</name>
</gene>
<sequence length="593" mass="67793">MVPIRSLTEPIHRATTPTDPKKLISTWTELDRLGMYHTSRSQFELGLRAFTRALHLCSLYPTVLGPRRPLVLISLGWTNRMFGRYDQAVAYLQQAMDELEQDDYIDNWGTNVGGPGRWIYTWSELAITWQLMGRLRDAAKAWRDMYEMARTSGLEWPWEGAYGRLECMCRAAGNEGVVSYLMAAEAIEGAAPGKTENCEGETNEFAREEAKRLLRVAVESLKERIQLATQVRQGFGDMDDERVVEDGADIETVRKKYQARAWQIIGGYLQELVDLDVDLNLLDEHGYSAMDYVVFVGDAEAESILVAGLKKQFGDDGQKVALLQEGARLRKAYRELFQEQLRPVLLEGGEDCLHKLRRVYAEALNTDAEKRRMFDHLKHLSYAEFVKFGRLPRSSDGLHKPFRPGTDDGSYIIFFSYRWINKDPALRSPDDADNTQYKRMIDAVDLFLQEHPEVDQEKLCIWMDFACVDQDNPSAGVAALPMILSQCDAVISLVDDEYYDRAWCSVEVLLIQTLQRAYGVHKWYEHVLIPGSSGSEEGEYTEGKLVDAGRPVKRWNLLCPILQKDINMAEKKLSLESDRPRVMFLERQSRLLG</sequence>
<evidence type="ECO:0000313" key="2">
    <source>
        <dbReference type="Proteomes" id="UP001281003"/>
    </source>
</evidence>
<keyword evidence="2" id="KW-1185">Reference proteome</keyword>
<dbReference type="Gene3D" id="1.25.40.10">
    <property type="entry name" value="Tetratricopeptide repeat domain"/>
    <property type="match status" value="1"/>
</dbReference>
<dbReference type="InterPro" id="IPR011990">
    <property type="entry name" value="TPR-like_helical_dom_sf"/>
</dbReference>
<accession>A0AAE0UEF2</accession>
<dbReference type="SUPFAM" id="SSF48452">
    <property type="entry name" value="TPR-like"/>
    <property type="match status" value="1"/>
</dbReference>
<evidence type="ECO:0000313" key="1">
    <source>
        <dbReference type="EMBL" id="KAK3400780.1"/>
    </source>
</evidence>
<reference evidence="1" key="2">
    <citation type="submission" date="2023-07" db="EMBL/GenBank/DDBJ databases">
        <authorList>
            <consortium name="Lawrence Berkeley National Laboratory"/>
            <person name="Haridas S."/>
            <person name="Hensen N."/>
            <person name="Bonometti L."/>
            <person name="Westerberg I."/>
            <person name="Brannstrom I.O."/>
            <person name="Guillou S."/>
            <person name="Cros-Aarteil S."/>
            <person name="Calhoun S."/>
            <person name="Kuo A."/>
            <person name="Mondo S."/>
            <person name="Pangilinan J."/>
            <person name="Riley R."/>
            <person name="LaButti K."/>
            <person name="Andreopoulos B."/>
            <person name="Lipzen A."/>
            <person name="Chen C."/>
            <person name="Yanf M."/>
            <person name="Daum C."/>
            <person name="Ng V."/>
            <person name="Clum A."/>
            <person name="Steindorff A."/>
            <person name="Ohm R."/>
            <person name="Martin F."/>
            <person name="Silar P."/>
            <person name="Natvig D."/>
            <person name="Lalanne C."/>
            <person name="Gautier V."/>
            <person name="Ament-velasquez S.L."/>
            <person name="Kruys A."/>
            <person name="Hutchinson M.I."/>
            <person name="Powell A.J."/>
            <person name="Barry K."/>
            <person name="Miller A.N."/>
            <person name="Grigoriev I.V."/>
            <person name="Debuchy R."/>
            <person name="Gladieux P."/>
            <person name="Thoren M.H."/>
            <person name="Johannesson H."/>
        </authorList>
    </citation>
    <scope>NUCLEOTIDE SEQUENCE</scope>
    <source>
        <strain evidence="1">FGSC 1904</strain>
    </source>
</reference>
<proteinExistence type="predicted"/>
<dbReference type="SMART" id="SM00028">
    <property type="entry name" value="TPR"/>
    <property type="match status" value="3"/>
</dbReference>
<dbReference type="AlphaFoldDB" id="A0AAE0UEF2"/>
<organism evidence="1 2">
    <name type="scientific">Sordaria brevicollis</name>
    <dbReference type="NCBI Taxonomy" id="83679"/>
    <lineage>
        <taxon>Eukaryota</taxon>
        <taxon>Fungi</taxon>
        <taxon>Dikarya</taxon>
        <taxon>Ascomycota</taxon>
        <taxon>Pezizomycotina</taxon>
        <taxon>Sordariomycetes</taxon>
        <taxon>Sordariomycetidae</taxon>
        <taxon>Sordariales</taxon>
        <taxon>Sordariaceae</taxon>
        <taxon>Sordaria</taxon>
    </lineage>
</organism>
<comment type="caution">
    <text evidence="1">The sequence shown here is derived from an EMBL/GenBank/DDBJ whole genome shotgun (WGS) entry which is preliminary data.</text>
</comment>
<dbReference type="Proteomes" id="UP001281003">
    <property type="component" value="Unassembled WGS sequence"/>
</dbReference>
<dbReference type="EMBL" id="JAUTDP010000003">
    <property type="protein sequence ID" value="KAK3400780.1"/>
    <property type="molecule type" value="Genomic_DNA"/>
</dbReference>
<name>A0AAE0UEF2_SORBR</name>
<protein>
    <submittedName>
        <fullName evidence="1">Uncharacterized protein</fullName>
    </submittedName>
</protein>
<reference evidence="1" key="1">
    <citation type="journal article" date="2023" name="Mol. Phylogenet. Evol.">
        <title>Genome-scale phylogeny and comparative genomics of the fungal order Sordariales.</title>
        <authorList>
            <person name="Hensen N."/>
            <person name="Bonometti L."/>
            <person name="Westerberg I."/>
            <person name="Brannstrom I.O."/>
            <person name="Guillou S."/>
            <person name="Cros-Aarteil S."/>
            <person name="Calhoun S."/>
            <person name="Haridas S."/>
            <person name="Kuo A."/>
            <person name="Mondo S."/>
            <person name="Pangilinan J."/>
            <person name="Riley R."/>
            <person name="LaButti K."/>
            <person name="Andreopoulos B."/>
            <person name="Lipzen A."/>
            <person name="Chen C."/>
            <person name="Yan M."/>
            <person name="Daum C."/>
            <person name="Ng V."/>
            <person name="Clum A."/>
            <person name="Steindorff A."/>
            <person name="Ohm R.A."/>
            <person name="Martin F."/>
            <person name="Silar P."/>
            <person name="Natvig D.O."/>
            <person name="Lalanne C."/>
            <person name="Gautier V."/>
            <person name="Ament-Velasquez S.L."/>
            <person name="Kruys A."/>
            <person name="Hutchinson M.I."/>
            <person name="Powell A.J."/>
            <person name="Barry K."/>
            <person name="Miller A.N."/>
            <person name="Grigoriev I.V."/>
            <person name="Debuchy R."/>
            <person name="Gladieux P."/>
            <person name="Hiltunen Thoren M."/>
            <person name="Johannesson H."/>
        </authorList>
    </citation>
    <scope>NUCLEOTIDE SEQUENCE</scope>
    <source>
        <strain evidence="1">FGSC 1904</strain>
    </source>
</reference>
<dbReference type="InterPro" id="IPR019734">
    <property type="entry name" value="TPR_rpt"/>
</dbReference>